<evidence type="ECO:0000256" key="8">
    <source>
        <dbReference type="ARBA" id="ARBA00023180"/>
    </source>
</evidence>
<keyword evidence="9 16" id="KW-0326">Glycosidase</keyword>
<evidence type="ECO:0000256" key="13">
    <source>
        <dbReference type="ARBA" id="ARBA00041474"/>
    </source>
</evidence>
<evidence type="ECO:0000256" key="1">
    <source>
        <dbReference type="ARBA" id="ARBA00004613"/>
    </source>
</evidence>
<feature type="signal peptide" evidence="17">
    <location>
        <begin position="1"/>
        <end position="18"/>
    </location>
</feature>
<keyword evidence="19" id="KW-1185">Reference proteome</keyword>
<evidence type="ECO:0000256" key="15">
    <source>
        <dbReference type="ARBA" id="ARBA00048766"/>
    </source>
</evidence>
<dbReference type="GO" id="GO:0071555">
    <property type="term" value="P:cell wall organization"/>
    <property type="evidence" value="ECO:0007669"/>
    <property type="project" value="UniProtKB-KW"/>
</dbReference>
<dbReference type="Pfam" id="PF00295">
    <property type="entry name" value="Glyco_hydro_28"/>
    <property type="match status" value="1"/>
</dbReference>
<accession>A0A1B9GJY2</accession>
<dbReference type="InterPro" id="IPR011050">
    <property type="entry name" value="Pectin_lyase_fold/virulence"/>
</dbReference>
<gene>
    <name evidence="18" type="ORF">I316_07083</name>
</gene>
<keyword evidence="10" id="KW-0961">Cell wall biogenesis/degradation</keyword>
<dbReference type="PANTHER" id="PTHR31736">
    <property type="match status" value="1"/>
</dbReference>
<keyword evidence="5" id="KW-0677">Repeat</keyword>
<comment type="catalytic activity">
    <reaction evidence="15">
        <text>[(1-&gt;4)-alpha-D-galacturonosyl](n) + H2O = alpha-D-galacturonate + [(1-&gt;4)-alpha-D-galacturonosyl](n-1)</text>
        <dbReference type="Rhea" id="RHEA:14117"/>
        <dbReference type="Rhea" id="RHEA-COMP:14570"/>
        <dbReference type="Rhea" id="RHEA-COMP:14572"/>
        <dbReference type="ChEBI" id="CHEBI:15377"/>
        <dbReference type="ChEBI" id="CHEBI:58658"/>
        <dbReference type="ChEBI" id="CHEBI:140523"/>
        <dbReference type="EC" id="3.2.1.67"/>
    </reaction>
</comment>
<dbReference type="InterPro" id="IPR012334">
    <property type="entry name" value="Pectin_lyas_fold"/>
</dbReference>
<evidence type="ECO:0000313" key="18">
    <source>
        <dbReference type="EMBL" id="OCF31297.1"/>
    </source>
</evidence>
<evidence type="ECO:0000313" key="19">
    <source>
        <dbReference type="Proteomes" id="UP000092666"/>
    </source>
</evidence>
<dbReference type="GO" id="GO:0047911">
    <property type="term" value="F:galacturan 1,4-alpha-galacturonidase activity"/>
    <property type="evidence" value="ECO:0007669"/>
    <property type="project" value="UniProtKB-EC"/>
</dbReference>
<protein>
    <recommendedName>
        <fullName evidence="12">galacturonan 1,4-alpha-galacturonidase</fullName>
        <ecNumber evidence="12">3.2.1.67</ecNumber>
    </recommendedName>
    <alternativeName>
        <fullName evidence="13">Galacturan 1,4-alpha-galacturonidase C</fullName>
    </alternativeName>
    <alternativeName>
        <fullName evidence="14">Poly(1,4-alpha-D-galacturonide)galacturonohydrolase C</fullName>
    </alternativeName>
</protein>
<dbReference type="GO" id="GO:0005975">
    <property type="term" value="P:carbohydrate metabolic process"/>
    <property type="evidence" value="ECO:0007669"/>
    <property type="project" value="InterPro"/>
</dbReference>
<proteinExistence type="inferred from homology"/>
<evidence type="ECO:0000256" key="5">
    <source>
        <dbReference type="ARBA" id="ARBA00022737"/>
    </source>
</evidence>
<keyword evidence="3" id="KW-0964">Secreted</keyword>
<evidence type="ECO:0000256" key="3">
    <source>
        <dbReference type="ARBA" id="ARBA00022525"/>
    </source>
</evidence>
<comment type="similarity">
    <text evidence="2 16">Belongs to the glycosyl hydrolase 28 family.</text>
</comment>
<evidence type="ECO:0000256" key="9">
    <source>
        <dbReference type="ARBA" id="ARBA00023295"/>
    </source>
</evidence>
<comment type="function">
    <text evidence="11">Specific in hydrolyzing the terminal glycosidic bond of polygalacturonic acid and oligogalacturonates.</text>
</comment>
<dbReference type="EMBL" id="KV700136">
    <property type="protein sequence ID" value="OCF31297.1"/>
    <property type="molecule type" value="Genomic_DNA"/>
</dbReference>
<evidence type="ECO:0000256" key="11">
    <source>
        <dbReference type="ARBA" id="ARBA00037312"/>
    </source>
</evidence>
<dbReference type="GO" id="GO:0004650">
    <property type="term" value="F:polygalacturonase activity"/>
    <property type="evidence" value="ECO:0007669"/>
    <property type="project" value="InterPro"/>
</dbReference>
<feature type="chain" id="PRO_5008627108" description="galacturonan 1,4-alpha-galacturonidase" evidence="17">
    <location>
        <begin position="19"/>
        <end position="461"/>
    </location>
</feature>
<dbReference type="InterPro" id="IPR000743">
    <property type="entry name" value="Glyco_hydro_28"/>
</dbReference>
<dbReference type="OrthoDB" id="187139at2759"/>
<evidence type="ECO:0000256" key="4">
    <source>
        <dbReference type="ARBA" id="ARBA00022729"/>
    </source>
</evidence>
<dbReference type="SUPFAM" id="SSF51126">
    <property type="entry name" value="Pectin lyase-like"/>
    <property type="match status" value="1"/>
</dbReference>
<dbReference type="STRING" id="1296120.A0A1B9GJY2"/>
<dbReference type="PANTHER" id="PTHR31736:SF11">
    <property type="entry name" value="EXOPOLYGALACTURONASE C-RELATED"/>
    <property type="match status" value="1"/>
</dbReference>
<keyword evidence="7" id="KW-1015">Disulfide bond</keyword>
<evidence type="ECO:0000256" key="12">
    <source>
        <dbReference type="ARBA" id="ARBA00038933"/>
    </source>
</evidence>
<dbReference type="GO" id="GO:0005576">
    <property type="term" value="C:extracellular region"/>
    <property type="evidence" value="ECO:0007669"/>
    <property type="project" value="UniProtKB-SubCell"/>
</dbReference>
<keyword evidence="8" id="KW-0325">Glycoprotein</keyword>
<dbReference type="EC" id="3.2.1.67" evidence="12"/>
<dbReference type="AlphaFoldDB" id="A0A1B9GJY2"/>
<reference evidence="18 19" key="1">
    <citation type="submission" date="2013-07" db="EMBL/GenBank/DDBJ databases">
        <title>The Genome Sequence of Cryptococcus heveanensis BCC8398.</title>
        <authorList>
            <consortium name="The Broad Institute Genome Sequencing Platform"/>
            <person name="Cuomo C."/>
            <person name="Litvintseva A."/>
            <person name="Chen Y."/>
            <person name="Heitman J."/>
            <person name="Sun S."/>
            <person name="Springer D."/>
            <person name="Dromer F."/>
            <person name="Young S.K."/>
            <person name="Zeng Q."/>
            <person name="Gargeya S."/>
            <person name="Fitzgerald M."/>
            <person name="Abouelleil A."/>
            <person name="Alvarado L."/>
            <person name="Berlin A.M."/>
            <person name="Chapman S.B."/>
            <person name="Dewar J."/>
            <person name="Goldberg J."/>
            <person name="Griggs A."/>
            <person name="Gujja S."/>
            <person name="Hansen M."/>
            <person name="Howarth C."/>
            <person name="Imamovic A."/>
            <person name="Larimer J."/>
            <person name="McCowan C."/>
            <person name="Murphy C."/>
            <person name="Pearson M."/>
            <person name="Priest M."/>
            <person name="Roberts A."/>
            <person name="Saif S."/>
            <person name="Shea T."/>
            <person name="Sykes S."/>
            <person name="Wortman J."/>
            <person name="Nusbaum C."/>
            <person name="Birren B."/>
        </authorList>
    </citation>
    <scope>NUCLEOTIDE SEQUENCE [LARGE SCALE GENOMIC DNA]</scope>
    <source>
        <strain evidence="18 19">BCC8398</strain>
    </source>
</reference>
<evidence type="ECO:0000256" key="17">
    <source>
        <dbReference type="SAM" id="SignalP"/>
    </source>
</evidence>
<evidence type="ECO:0000256" key="6">
    <source>
        <dbReference type="ARBA" id="ARBA00022801"/>
    </source>
</evidence>
<dbReference type="Proteomes" id="UP000092666">
    <property type="component" value="Unassembled WGS sequence"/>
</dbReference>
<keyword evidence="6 16" id="KW-0378">Hydrolase</keyword>
<evidence type="ECO:0000256" key="10">
    <source>
        <dbReference type="ARBA" id="ARBA00023316"/>
    </source>
</evidence>
<evidence type="ECO:0000256" key="16">
    <source>
        <dbReference type="RuleBase" id="RU361169"/>
    </source>
</evidence>
<name>A0A1B9GJY2_9TREE</name>
<evidence type="ECO:0000256" key="14">
    <source>
        <dbReference type="ARBA" id="ARBA00042262"/>
    </source>
</evidence>
<organism evidence="18 19">
    <name type="scientific">Kwoniella heveanensis BCC8398</name>
    <dbReference type="NCBI Taxonomy" id="1296120"/>
    <lineage>
        <taxon>Eukaryota</taxon>
        <taxon>Fungi</taxon>
        <taxon>Dikarya</taxon>
        <taxon>Basidiomycota</taxon>
        <taxon>Agaricomycotina</taxon>
        <taxon>Tremellomycetes</taxon>
        <taxon>Tremellales</taxon>
        <taxon>Cryptococcaceae</taxon>
        <taxon>Kwoniella</taxon>
    </lineage>
</organism>
<evidence type="ECO:0000256" key="2">
    <source>
        <dbReference type="ARBA" id="ARBA00008834"/>
    </source>
</evidence>
<dbReference type="Gene3D" id="2.160.20.10">
    <property type="entry name" value="Single-stranded right-handed beta-helix, Pectin lyase-like"/>
    <property type="match status" value="1"/>
</dbReference>
<evidence type="ECO:0000256" key="7">
    <source>
        <dbReference type="ARBA" id="ARBA00023157"/>
    </source>
</evidence>
<comment type="subcellular location">
    <subcellularLocation>
        <location evidence="1">Secreted</location>
    </subcellularLocation>
</comment>
<keyword evidence="4 17" id="KW-0732">Signal</keyword>
<sequence>MLSLALLSLLAPLAVVQSAIIAPLTRSSDFGRTVTARDGPTCTVKAGGSNSTDDSPAFSDAAKQCADGGTILFSEGVDYYFNTPVNATLNNVEIQLKGNINLPQNISYVQNIVNSTAGGNVWWLSLSGSDLNFVGSTNVSNGWINGYGQQWWDANPANKSGIANRPHLWRFNVTGGSIKYLKVRKPIAWVTTLSGSDIDVQDVFVDASTTPNGGFPFNTDGFDVSAKNVRITDFTILNGDDAVTINNGGENVTVTNGFISGPGCHGTSIGSLGQAQGVYQTVKNIWFENIKVQGCVYGSRIKTYLGGQGLVQNVTFANYDIVNTTFPIYLTQNYFNQGSTQTQNGAGIQDGGNYGGRVDNSSVLIDGVTYKDWKGTINTYQPGDRSCVSDPCWYDVPGSDGTQSIVIGCSNSTACSNFEFKNIQVIPESYAAPKINCTYLETANNPNLGLVCTNGTLVETA</sequence>
<reference evidence="19" key="2">
    <citation type="submission" date="2013-12" db="EMBL/GenBank/DDBJ databases">
        <title>Evolution of pathogenesis and genome organization in the Tremellales.</title>
        <authorList>
            <person name="Cuomo C."/>
            <person name="Litvintseva A."/>
            <person name="Heitman J."/>
            <person name="Chen Y."/>
            <person name="Sun S."/>
            <person name="Springer D."/>
            <person name="Dromer F."/>
            <person name="Young S."/>
            <person name="Zeng Q."/>
            <person name="Chapman S."/>
            <person name="Gujja S."/>
            <person name="Saif S."/>
            <person name="Birren B."/>
        </authorList>
    </citation>
    <scope>NUCLEOTIDE SEQUENCE [LARGE SCALE GENOMIC DNA]</scope>
    <source>
        <strain evidence="19">BCC8398</strain>
    </source>
</reference>